<sequence length="159" mass="17655">DPFHETKQHVPCLAHVMNLAVQAMLGKNGLHATAPRESISFDADDDACPNADDDPMGLINTGLAEDDADADGGEANNTPTRNPLVKLREGIVKIRTSPLKLDKFKDSSGSHLVLLLDVRTRWNSTYKMIEHAIRLKDAYVRICNVDDDLVKYSLQESDW</sequence>
<evidence type="ECO:0000256" key="5">
    <source>
        <dbReference type="ARBA" id="ARBA00023242"/>
    </source>
</evidence>
<dbReference type="PANTHER" id="PTHR46481">
    <property type="entry name" value="ZINC FINGER BED DOMAIN-CONTAINING PROTEIN 4"/>
    <property type="match status" value="1"/>
</dbReference>
<evidence type="ECO:0000313" key="7">
    <source>
        <dbReference type="Proteomes" id="UP000696485"/>
    </source>
</evidence>
<comment type="subcellular location">
    <subcellularLocation>
        <location evidence="1">Nucleus</location>
    </subcellularLocation>
</comment>
<protein>
    <submittedName>
        <fullName evidence="6">Uncharacterized protein</fullName>
    </submittedName>
</protein>
<reference evidence="6" key="1">
    <citation type="journal article" date="2020" name="Fungal Divers.">
        <title>Resolving the Mortierellaceae phylogeny through synthesis of multi-gene phylogenetics and phylogenomics.</title>
        <authorList>
            <person name="Vandepol N."/>
            <person name="Liber J."/>
            <person name="Desiro A."/>
            <person name="Na H."/>
            <person name="Kennedy M."/>
            <person name="Barry K."/>
            <person name="Grigoriev I.V."/>
            <person name="Miller A.N."/>
            <person name="O'Donnell K."/>
            <person name="Stajich J.E."/>
            <person name="Bonito G."/>
        </authorList>
    </citation>
    <scope>NUCLEOTIDE SEQUENCE</scope>
    <source>
        <strain evidence="6">NVP1</strain>
    </source>
</reference>
<proteinExistence type="predicted"/>
<dbReference type="InterPro" id="IPR052035">
    <property type="entry name" value="ZnF_BED_domain_contain"/>
</dbReference>
<comment type="caution">
    <text evidence="6">The sequence shown here is derived from an EMBL/GenBank/DDBJ whole genome shotgun (WGS) entry which is preliminary data.</text>
</comment>
<keyword evidence="3" id="KW-0863">Zinc-finger</keyword>
<dbReference type="GO" id="GO:0005634">
    <property type="term" value="C:nucleus"/>
    <property type="evidence" value="ECO:0007669"/>
    <property type="project" value="UniProtKB-SubCell"/>
</dbReference>
<evidence type="ECO:0000256" key="3">
    <source>
        <dbReference type="ARBA" id="ARBA00022771"/>
    </source>
</evidence>
<dbReference type="GO" id="GO:0008270">
    <property type="term" value="F:zinc ion binding"/>
    <property type="evidence" value="ECO:0007669"/>
    <property type="project" value="UniProtKB-KW"/>
</dbReference>
<dbReference type="PANTHER" id="PTHR46481:SF10">
    <property type="entry name" value="ZINC FINGER BED DOMAIN-CONTAINING PROTEIN 39"/>
    <property type="match status" value="1"/>
</dbReference>
<dbReference type="EMBL" id="JAAAUY010002832">
    <property type="protein sequence ID" value="KAF9309544.1"/>
    <property type="molecule type" value="Genomic_DNA"/>
</dbReference>
<accession>A0A9P5VFX5</accession>
<dbReference type="InterPro" id="IPR012337">
    <property type="entry name" value="RNaseH-like_sf"/>
</dbReference>
<name>A0A9P5VFX5_9FUNG</name>
<keyword evidence="2" id="KW-0479">Metal-binding</keyword>
<keyword evidence="7" id="KW-1185">Reference proteome</keyword>
<dbReference type="AlphaFoldDB" id="A0A9P5VFX5"/>
<evidence type="ECO:0000256" key="1">
    <source>
        <dbReference type="ARBA" id="ARBA00004123"/>
    </source>
</evidence>
<gene>
    <name evidence="6" type="ORF">BG006_005065</name>
</gene>
<evidence type="ECO:0000313" key="6">
    <source>
        <dbReference type="EMBL" id="KAF9309544.1"/>
    </source>
</evidence>
<dbReference type="SUPFAM" id="SSF53098">
    <property type="entry name" value="Ribonuclease H-like"/>
    <property type="match status" value="1"/>
</dbReference>
<keyword evidence="5" id="KW-0539">Nucleus</keyword>
<feature type="non-terminal residue" evidence="6">
    <location>
        <position position="159"/>
    </location>
</feature>
<keyword evidence="4" id="KW-0862">Zinc</keyword>
<dbReference type="Proteomes" id="UP000696485">
    <property type="component" value="Unassembled WGS sequence"/>
</dbReference>
<feature type="non-terminal residue" evidence="6">
    <location>
        <position position="1"/>
    </location>
</feature>
<evidence type="ECO:0000256" key="2">
    <source>
        <dbReference type="ARBA" id="ARBA00022723"/>
    </source>
</evidence>
<organism evidence="6 7">
    <name type="scientific">Podila minutissima</name>
    <dbReference type="NCBI Taxonomy" id="64525"/>
    <lineage>
        <taxon>Eukaryota</taxon>
        <taxon>Fungi</taxon>
        <taxon>Fungi incertae sedis</taxon>
        <taxon>Mucoromycota</taxon>
        <taxon>Mortierellomycotina</taxon>
        <taxon>Mortierellomycetes</taxon>
        <taxon>Mortierellales</taxon>
        <taxon>Mortierellaceae</taxon>
        <taxon>Podila</taxon>
    </lineage>
</organism>
<evidence type="ECO:0000256" key="4">
    <source>
        <dbReference type="ARBA" id="ARBA00022833"/>
    </source>
</evidence>